<evidence type="ECO:0000256" key="8">
    <source>
        <dbReference type="PIRSR" id="PIRSR001434-2"/>
    </source>
</evidence>
<evidence type="ECO:0000256" key="3">
    <source>
        <dbReference type="ARBA" id="ARBA00009077"/>
    </source>
</evidence>
<dbReference type="InterPro" id="IPR015421">
    <property type="entry name" value="PyrdxlP-dep_Trfase_major"/>
</dbReference>
<dbReference type="PIRSF" id="PIRSF001434">
    <property type="entry name" value="CGS"/>
    <property type="match status" value="1"/>
</dbReference>
<protein>
    <recommendedName>
        <fullName evidence="4">cystathionine gamma-lyase</fullName>
        <ecNumber evidence="4">4.4.1.1</ecNumber>
    </recommendedName>
    <alternativeName>
        <fullName evidence="7">Gamma-cystathionase</fullName>
    </alternativeName>
</protein>
<dbReference type="InterPro" id="IPR015422">
    <property type="entry name" value="PyrdxlP-dep_Trfase_small"/>
</dbReference>
<evidence type="ECO:0000256" key="6">
    <source>
        <dbReference type="ARBA" id="ARBA00023192"/>
    </source>
</evidence>
<keyword evidence="5 8" id="KW-0663">Pyridoxal phosphate</keyword>
<dbReference type="CDD" id="cd00614">
    <property type="entry name" value="CGS_like"/>
    <property type="match status" value="1"/>
</dbReference>
<dbReference type="FunCoup" id="A0A316VJU8">
    <property type="interactions" value="404"/>
</dbReference>
<proteinExistence type="inferred from homology"/>
<dbReference type="InParanoid" id="A0A316VJU8"/>
<evidence type="ECO:0000256" key="7">
    <source>
        <dbReference type="ARBA" id="ARBA00029853"/>
    </source>
</evidence>
<evidence type="ECO:0000313" key="11">
    <source>
        <dbReference type="EMBL" id="PWN37338.1"/>
    </source>
</evidence>
<keyword evidence="6" id="KW-0028">Amino-acid biosynthesis</keyword>
<evidence type="ECO:0000256" key="1">
    <source>
        <dbReference type="ARBA" id="ARBA00001933"/>
    </source>
</evidence>
<dbReference type="STRING" id="1280837.A0A316VJU8"/>
<evidence type="ECO:0000313" key="12">
    <source>
        <dbReference type="Proteomes" id="UP000245771"/>
    </source>
</evidence>
<dbReference type="InterPro" id="IPR000277">
    <property type="entry name" value="Cys/Met-Metab_PyrdxlP-dep_enz"/>
</dbReference>
<dbReference type="GO" id="GO:0004123">
    <property type="term" value="F:cystathionine gamma-lyase activity"/>
    <property type="evidence" value="ECO:0007669"/>
    <property type="project" value="TreeGrafter"/>
</dbReference>
<dbReference type="PANTHER" id="PTHR11808:SF15">
    <property type="entry name" value="CYSTATHIONINE GAMMA-LYASE"/>
    <property type="match status" value="1"/>
</dbReference>
<dbReference type="FunFam" id="3.40.640.10:FF:000009">
    <property type="entry name" value="Cystathionine gamma-synthase homolog"/>
    <property type="match status" value="1"/>
</dbReference>
<reference evidence="11 12" key="1">
    <citation type="journal article" date="2018" name="Mol. Biol. Evol.">
        <title>Broad Genomic Sampling Reveals a Smut Pathogenic Ancestry of the Fungal Clade Ustilaginomycotina.</title>
        <authorList>
            <person name="Kijpornyongpan T."/>
            <person name="Mondo S.J."/>
            <person name="Barry K."/>
            <person name="Sandor L."/>
            <person name="Lee J."/>
            <person name="Lipzen A."/>
            <person name="Pangilinan J."/>
            <person name="LaButti K."/>
            <person name="Hainaut M."/>
            <person name="Henrissat B."/>
            <person name="Grigoriev I.V."/>
            <person name="Spatafora J.W."/>
            <person name="Aime M.C."/>
        </authorList>
    </citation>
    <scope>NUCLEOTIDE SEQUENCE [LARGE SCALE GENOMIC DNA]</scope>
    <source>
        <strain evidence="11 12">MCA 3882</strain>
    </source>
</reference>
<feature type="modified residue" description="N6-(pyridoxal phosphate)lysine" evidence="8">
    <location>
        <position position="227"/>
    </location>
</feature>
<dbReference type="GeneID" id="37019993"/>
<dbReference type="SUPFAM" id="SSF53383">
    <property type="entry name" value="PLP-dependent transferases"/>
    <property type="match status" value="1"/>
</dbReference>
<dbReference type="GO" id="GO:0030170">
    <property type="term" value="F:pyridoxal phosphate binding"/>
    <property type="evidence" value="ECO:0007669"/>
    <property type="project" value="InterPro"/>
</dbReference>
<evidence type="ECO:0000256" key="2">
    <source>
        <dbReference type="ARBA" id="ARBA00005038"/>
    </source>
</evidence>
<dbReference type="GO" id="GO:0005737">
    <property type="term" value="C:cytoplasm"/>
    <property type="evidence" value="ECO:0007669"/>
    <property type="project" value="TreeGrafter"/>
</dbReference>
<feature type="region of interest" description="Disordered" evidence="10">
    <location>
        <begin position="1"/>
        <end position="23"/>
    </location>
</feature>
<dbReference type="InterPro" id="IPR015424">
    <property type="entry name" value="PyrdxlP-dep_Trfase"/>
</dbReference>
<dbReference type="OrthoDB" id="3512640at2759"/>
<accession>A0A316VJU8</accession>
<dbReference type="Pfam" id="PF01053">
    <property type="entry name" value="Cys_Met_Meta_PP"/>
    <property type="match status" value="2"/>
</dbReference>
<dbReference type="AlphaFoldDB" id="A0A316VJU8"/>
<evidence type="ECO:0000256" key="4">
    <source>
        <dbReference type="ARBA" id="ARBA00012085"/>
    </source>
</evidence>
<sequence length="441" mass="47058">MSPAPIASTSVTPTPGKAHAGHNQHGFATKAIHIGSEPSAETGAVIPAISLSTTFKQKSVGDFTYEYSRSANPNRDALERALAALEGGRYGLAFASGSSVTATIVSALPPKSHIVSVNDVYGGTYRYFTKVATVAQGIETTFAELASADSELVEQNLRKAMRPDTKLVWIESPTNPTLRLIDIPLVVKVAKSINPETTVVVDSTFLSPWYQNPLSLGADIVAHSITKYINGHSDVVMGALVTNNSAWVEKLKFLQNSIGGVPSAFDSWLALRGIKTLAVRMQEHGSSALIIAKELAKHPAVKEVIYPGLPSHPSFQLAQRQISPRAFQKAIARGKAKGDGVEADGFPYGGMVTIRLASDPHDDQPANKVLERLQIFTLAESLGGVESLVEQPSKMTHAAVSQEDRDILGIGHNLIRISVGLEDVEDLLADLDQAFRAAGLA</sequence>
<dbReference type="EC" id="4.4.1.1" evidence="4"/>
<gene>
    <name evidence="11" type="ORF">FA14DRAFT_159435</name>
</gene>
<organism evidence="11 12">
    <name type="scientific">Meira miltonrushii</name>
    <dbReference type="NCBI Taxonomy" id="1280837"/>
    <lineage>
        <taxon>Eukaryota</taxon>
        <taxon>Fungi</taxon>
        <taxon>Dikarya</taxon>
        <taxon>Basidiomycota</taxon>
        <taxon>Ustilaginomycotina</taxon>
        <taxon>Exobasidiomycetes</taxon>
        <taxon>Exobasidiales</taxon>
        <taxon>Brachybasidiaceae</taxon>
        <taxon>Meira</taxon>
    </lineage>
</organism>
<keyword evidence="6" id="KW-0198">Cysteine biosynthesis</keyword>
<dbReference type="PROSITE" id="PS00868">
    <property type="entry name" value="CYS_MET_METAB_PP"/>
    <property type="match status" value="1"/>
</dbReference>
<comment type="pathway">
    <text evidence="2">Amino-acid biosynthesis; L-cysteine biosynthesis; L-cysteine from L-homocysteine and L-serine: step 2/2.</text>
</comment>
<dbReference type="Gene3D" id="3.90.1150.10">
    <property type="entry name" value="Aspartate Aminotransferase, domain 1"/>
    <property type="match status" value="1"/>
</dbReference>
<dbReference type="GO" id="GO:0019343">
    <property type="term" value="P:cysteine biosynthetic process via cystathionine"/>
    <property type="evidence" value="ECO:0007669"/>
    <property type="project" value="TreeGrafter"/>
</dbReference>
<evidence type="ECO:0000256" key="9">
    <source>
        <dbReference type="RuleBase" id="RU362118"/>
    </source>
</evidence>
<dbReference type="EMBL" id="KZ819602">
    <property type="protein sequence ID" value="PWN37338.1"/>
    <property type="molecule type" value="Genomic_DNA"/>
</dbReference>
<name>A0A316VJU8_9BASI</name>
<keyword evidence="12" id="KW-1185">Reference proteome</keyword>
<evidence type="ECO:0000256" key="5">
    <source>
        <dbReference type="ARBA" id="ARBA00022898"/>
    </source>
</evidence>
<dbReference type="GO" id="GO:0019346">
    <property type="term" value="P:transsulfuration"/>
    <property type="evidence" value="ECO:0007669"/>
    <property type="project" value="InterPro"/>
</dbReference>
<dbReference type="Gene3D" id="3.40.640.10">
    <property type="entry name" value="Type I PLP-dependent aspartate aminotransferase-like (Major domain)"/>
    <property type="match status" value="1"/>
</dbReference>
<dbReference type="InterPro" id="IPR054542">
    <property type="entry name" value="Cys_met_metab_PP"/>
</dbReference>
<dbReference type="PANTHER" id="PTHR11808">
    <property type="entry name" value="TRANS-SULFURATION ENZYME FAMILY MEMBER"/>
    <property type="match status" value="1"/>
</dbReference>
<dbReference type="Proteomes" id="UP000245771">
    <property type="component" value="Unassembled WGS sequence"/>
</dbReference>
<evidence type="ECO:0000256" key="10">
    <source>
        <dbReference type="SAM" id="MobiDB-lite"/>
    </source>
</evidence>
<comment type="cofactor">
    <cofactor evidence="1 9">
        <name>pyridoxal 5'-phosphate</name>
        <dbReference type="ChEBI" id="CHEBI:597326"/>
    </cofactor>
</comment>
<dbReference type="RefSeq" id="XP_025357640.1">
    <property type="nucleotide sequence ID" value="XM_025498212.1"/>
</dbReference>
<comment type="similarity">
    <text evidence="3 9">Belongs to the trans-sulfuration enzymes family.</text>
</comment>